<keyword evidence="1" id="KW-1133">Transmembrane helix</keyword>
<protein>
    <recommendedName>
        <fullName evidence="2">EamA domain-containing protein</fullName>
    </recommendedName>
</protein>
<feature type="transmembrane region" description="Helical" evidence="1">
    <location>
        <begin position="176"/>
        <end position="194"/>
    </location>
</feature>
<keyword evidence="1" id="KW-0472">Membrane</keyword>
<dbReference type="AlphaFoldDB" id="A0A1F5YMG9"/>
<dbReference type="Proteomes" id="UP000178448">
    <property type="component" value="Unassembled WGS sequence"/>
</dbReference>
<accession>A0A1F5YMG9</accession>
<dbReference type="EMBL" id="MFJD01000016">
    <property type="protein sequence ID" value="OGG01381.1"/>
    <property type="molecule type" value="Genomic_DNA"/>
</dbReference>
<organism evidence="3 4">
    <name type="scientific">Candidatus Gottesmanbacteria bacterium RBG_16_52_11</name>
    <dbReference type="NCBI Taxonomy" id="1798374"/>
    <lineage>
        <taxon>Bacteria</taxon>
        <taxon>Candidatus Gottesmaniibacteriota</taxon>
    </lineage>
</organism>
<comment type="caution">
    <text evidence="3">The sequence shown here is derived from an EMBL/GenBank/DDBJ whole genome shotgun (WGS) entry which is preliminary data.</text>
</comment>
<feature type="transmembrane region" description="Helical" evidence="1">
    <location>
        <begin position="147"/>
        <end position="164"/>
    </location>
</feature>
<feature type="transmembrane region" description="Helical" evidence="1">
    <location>
        <begin position="83"/>
        <end position="101"/>
    </location>
</feature>
<evidence type="ECO:0000256" key="1">
    <source>
        <dbReference type="SAM" id="Phobius"/>
    </source>
</evidence>
<dbReference type="STRING" id="1798374.A2Z33_02435"/>
<proteinExistence type="predicted"/>
<sequence>MFFIPFILYSVLAAGSPAMLSVTFLQLSVLIISALLFSYAGNVFSLMSIRLAPNPGYSLVVSKSYVLLTALASVFLFRDTLTLPGAIAIACIIGFSPLVILDPGAGRSGRSGYWWLVYAIGSFFCWGFLAIASKYLILLGVAVIPRLWYITGIVSGLVIGQSVVERKSVIPDSKTETVLLIFIGILSAVFNYFMQEGFRLAPNIGYVNAVNASSIAAVTVLAAIFFGDDFSLRKMAGVAGIIAGLFLLML</sequence>
<gene>
    <name evidence="3" type="ORF">A2Z33_02435</name>
</gene>
<dbReference type="GO" id="GO:0016020">
    <property type="term" value="C:membrane"/>
    <property type="evidence" value="ECO:0007669"/>
    <property type="project" value="InterPro"/>
</dbReference>
<feature type="transmembrane region" description="Helical" evidence="1">
    <location>
        <begin position="113"/>
        <end position="141"/>
    </location>
</feature>
<feature type="transmembrane region" description="Helical" evidence="1">
    <location>
        <begin position="23"/>
        <end position="44"/>
    </location>
</feature>
<dbReference type="SUPFAM" id="SSF103481">
    <property type="entry name" value="Multidrug resistance efflux transporter EmrE"/>
    <property type="match status" value="1"/>
</dbReference>
<evidence type="ECO:0000313" key="4">
    <source>
        <dbReference type="Proteomes" id="UP000178448"/>
    </source>
</evidence>
<feature type="transmembrane region" description="Helical" evidence="1">
    <location>
        <begin position="56"/>
        <end position="77"/>
    </location>
</feature>
<dbReference type="InterPro" id="IPR037185">
    <property type="entry name" value="EmrE-like"/>
</dbReference>
<dbReference type="Gene3D" id="1.10.3730.20">
    <property type="match status" value="1"/>
</dbReference>
<reference evidence="3 4" key="1">
    <citation type="journal article" date="2016" name="Nat. Commun.">
        <title>Thousands of microbial genomes shed light on interconnected biogeochemical processes in an aquifer system.</title>
        <authorList>
            <person name="Anantharaman K."/>
            <person name="Brown C.T."/>
            <person name="Hug L.A."/>
            <person name="Sharon I."/>
            <person name="Castelle C.J."/>
            <person name="Probst A.J."/>
            <person name="Thomas B.C."/>
            <person name="Singh A."/>
            <person name="Wilkins M.J."/>
            <person name="Karaoz U."/>
            <person name="Brodie E.L."/>
            <person name="Williams K.H."/>
            <person name="Hubbard S.S."/>
            <person name="Banfield J.F."/>
        </authorList>
    </citation>
    <scope>NUCLEOTIDE SEQUENCE [LARGE SCALE GENOMIC DNA]</scope>
</reference>
<feature type="transmembrane region" description="Helical" evidence="1">
    <location>
        <begin position="206"/>
        <end position="225"/>
    </location>
</feature>
<keyword evidence="1" id="KW-0812">Transmembrane</keyword>
<name>A0A1F5YMG9_9BACT</name>
<evidence type="ECO:0000259" key="2">
    <source>
        <dbReference type="Pfam" id="PF00892"/>
    </source>
</evidence>
<feature type="domain" description="EamA" evidence="2">
    <location>
        <begin position="114"/>
        <end position="249"/>
    </location>
</feature>
<evidence type="ECO:0000313" key="3">
    <source>
        <dbReference type="EMBL" id="OGG01381.1"/>
    </source>
</evidence>
<dbReference type="Pfam" id="PF00892">
    <property type="entry name" value="EamA"/>
    <property type="match status" value="1"/>
</dbReference>
<dbReference type="InterPro" id="IPR000620">
    <property type="entry name" value="EamA_dom"/>
</dbReference>